<dbReference type="Pfam" id="PF00172">
    <property type="entry name" value="Zn_clus"/>
    <property type="match status" value="1"/>
</dbReference>
<dbReference type="OMA" id="WIFELHR"/>
<dbReference type="InParanoid" id="W3WXC5"/>
<dbReference type="Proteomes" id="UP000030651">
    <property type="component" value="Unassembled WGS sequence"/>
</dbReference>
<dbReference type="STRING" id="1229662.W3WXC5"/>
<feature type="domain" description="Zn(2)-C6 fungal-type" evidence="3">
    <location>
        <begin position="14"/>
        <end position="44"/>
    </location>
</feature>
<feature type="region of interest" description="Disordered" evidence="2">
    <location>
        <begin position="43"/>
        <end position="86"/>
    </location>
</feature>
<evidence type="ECO:0000313" key="5">
    <source>
        <dbReference type="Proteomes" id="UP000030651"/>
    </source>
</evidence>
<dbReference type="InterPro" id="IPR036864">
    <property type="entry name" value="Zn2-C6_fun-type_DNA-bd_sf"/>
</dbReference>
<dbReference type="PANTHER" id="PTHR47784:SF4">
    <property type="entry name" value="ZN(II)2CYS6 TRANSCRIPTION FACTOR (EUROFUNG)"/>
    <property type="match status" value="1"/>
</dbReference>
<reference evidence="5" key="1">
    <citation type="journal article" date="2015" name="BMC Genomics">
        <title>Genomic and transcriptomic analysis of the endophytic fungus Pestalotiopsis fici reveals its lifestyle and high potential for synthesis of natural products.</title>
        <authorList>
            <person name="Wang X."/>
            <person name="Zhang X."/>
            <person name="Liu L."/>
            <person name="Xiang M."/>
            <person name="Wang W."/>
            <person name="Sun X."/>
            <person name="Che Y."/>
            <person name="Guo L."/>
            <person name="Liu G."/>
            <person name="Guo L."/>
            <person name="Wang C."/>
            <person name="Yin W.B."/>
            <person name="Stadler M."/>
            <person name="Zhang X."/>
            <person name="Liu X."/>
        </authorList>
    </citation>
    <scope>NUCLEOTIDE SEQUENCE [LARGE SCALE GENOMIC DNA]</scope>
    <source>
        <strain evidence="5">W106-1 / CGMCC3.15140</strain>
    </source>
</reference>
<dbReference type="SUPFAM" id="SSF57701">
    <property type="entry name" value="Zn2/Cys6 DNA-binding domain"/>
    <property type="match status" value="1"/>
</dbReference>
<dbReference type="PROSITE" id="PS50048">
    <property type="entry name" value="ZN2_CY6_FUNGAL_2"/>
    <property type="match status" value="1"/>
</dbReference>
<organism evidence="4 5">
    <name type="scientific">Pestalotiopsis fici (strain W106-1 / CGMCC3.15140)</name>
    <dbReference type="NCBI Taxonomy" id="1229662"/>
    <lineage>
        <taxon>Eukaryota</taxon>
        <taxon>Fungi</taxon>
        <taxon>Dikarya</taxon>
        <taxon>Ascomycota</taxon>
        <taxon>Pezizomycotina</taxon>
        <taxon>Sordariomycetes</taxon>
        <taxon>Xylariomycetidae</taxon>
        <taxon>Amphisphaeriales</taxon>
        <taxon>Sporocadaceae</taxon>
        <taxon>Pestalotiopsis</taxon>
    </lineage>
</organism>
<dbReference type="OrthoDB" id="4937900at2759"/>
<name>W3WXC5_PESFW</name>
<dbReference type="KEGG" id="pfy:PFICI_09814"/>
<dbReference type="RefSeq" id="XP_007836586.1">
    <property type="nucleotide sequence ID" value="XM_007838395.1"/>
</dbReference>
<dbReference type="InterPro" id="IPR053157">
    <property type="entry name" value="Sterol_Uptake_Regulator"/>
</dbReference>
<gene>
    <name evidence="4" type="ORF">PFICI_09814</name>
</gene>
<evidence type="ECO:0000256" key="1">
    <source>
        <dbReference type="ARBA" id="ARBA00023242"/>
    </source>
</evidence>
<proteinExistence type="predicted"/>
<dbReference type="SMART" id="SM00066">
    <property type="entry name" value="GAL4"/>
    <property type="match status" value="1"/>
</dbReference>
<keyword evidence="1" id="KW-0539">Nucleus</keyword>
<feature type="compositionally biased region" description="Polar residues" evidence="2">
    <location>
        <begin position="69"/>
        <end position="86"/>
    </location>
</feature>
<dbReference type="PANTHER" id="PTHR47784">
    <property type="entry name" value="STEROL UPTAKE CONTROL PROTEIN 2"/>
    <property type="match status" value="1"/>
</dbReference>
<dbReference type="AlphaFoldDB" id="W3WXC5"/>
<evidence type="ECO:0000256" key="2">
    <source>
        <dbReference type="SAM" id="MobiDB-lite"/>
    </source>
</evidence>
<keyword evidence="5" id="KW-1185">Reference proteome</keyword>
<protein>
    <recommendedName>
        <fullName evidence="3">Zn(2)-C6 fungal-type domain-containing protein</fullName>
    </recommendedName>
</protein>
<dbReference type="CDD" id="cd00067">
    <property type="entry name" value="GAL4"/>
    <property type="match status" value="1"/>
</dbReference>
<dbReference type="Gene3D" id="4.10.240.10">
    <property type="entry name" value="Zn(2)-C6 fungal-type DNA-binding domain"/>
    <property type="match status" value="1"/>
</dbReference>
<dbReference type="InterPro" id="IPR001138">
    <property type="entry name" value="Zn2Cys6_DnaBD"/>
</dbReference>
<dbReference type="eggNOG" id="ENOG502SVCF">
    <property type="taxonomic scope" value="Eukaryota"/>
</dbReference>
<dbReference type="EMBL" id="KI912115">
    <property type="protein sequence ID" value="ETS77752.1"/>
    <property type="molecule type" value="Genomic_DNA"/>
</dbReference>
<dbReference type="GO" id="GO:0001228">
    <property type="term" value="F:DNA-binding transcription activator activity, RNA polymerase II-specific"/>
    <property type="evidence" value="ECO:0007669"/>
    <property type="project" value="TreeGrafter"/>
</dbReference>
<dbReference type="HOGENOM" id="CLU_024934_2_0_1"/>
<evidence type="ECO:0000259" key="3">
    <source>
        <dbReference type="PROSITE" id="PS50048"/>
    </source>
</evidence>
<dbReference type="GO" id="GO:0008270">
    <property type="term" value="F:zinc ion binding"/>
    <property type="evidence" value="ECO:0007669"/>
    <property type="project" value="InterPro"/>
</dbReference>
<sequence length="411" mass="46121">MLRRSHKKSRKGAKCEECRRRHIRCDQQKPSCVNCSQADRTCVYRSPAPRPDSNSPSSHRDQDEVVSGADSSSPATPGAQSVQSSNAEDGIAAYDSSNISHGSAMNSIVNITHLELFHDFGESSGPLFVGDDPELLNKYVKNYFSAGLTETYLVHQMLAFAAKHKSRTGPESQAKFYEDQATLLQTQALTLFSASLQKPKSSTSAIASMRFSSLLGTHLLCDTLAKRHVDLDSFMIHFDEYMKIHRGVRPIFDQYREYLLTSELRPILVWGWKIVQAKDEGGPECEPLREMLSDGHLDSTTIAAYTHAIDMLQRIINDYKSRPTFPGPAPWTTVWLNGVKVEYTELLRARKPEAMAIFAYYGAMIHSHHRGLWLVGESGKHIIELATKSLGPEWAPRLRWPLEILEAARDS</sequence>
<dbReference type="GeneID" id="19274827"/>
<accession>W3WXC5</accession>
<evidence type="ECO:0000313" key="4">
    <source>
        <dbReference type="EMBL" id="ETS77752.1"/>
    </source>
</evidence>